<dbReference type="OrthoDB" id="6442453at2759"/>
<dbReference type="Proteomes" id="UP000886998">
    <property type="component" value="Unassembled WGS sequence"/>
</dbReference>
<reference evidence="2" key="1">
    <citation type="submission" date="2020-08" db="EMBL/GenBank/DDBJ databases">
        <title>Multicomponent nature underlies the extraordinary mechanical properties of spider dragline silk.</title>
        <authorList>
            <person name="Kono N."/>
            <person name="Nakamura H."/>
            <person name="Mori M."/>
            <person name="Yoshida Y."/>
            <person name="Ohtoshi R."/>
            <person name="Malay A.D."/>
            <person name="Moran D.A.P."/>
            <person name="Tomita M."/>
            <person name="Numata K."/>
            <person name="Arakawa K."/>
        </authorList>
    </citation>
    <scope>NUCLEOTIDE SEQUENCE</scope>
</reference>
<accession>A0A8X6IHZ3</accession>
<dbReference type="AlphaFoldDB" id="A0A8X6IHZ3"/>
<gene>
    <name evidence="2" type="primary">AVEN_88668_1</name>
    <name evidence="2" type="ORF">TNIN_200811</name>
</gene>
<sequence length="269" mass="31407">MEAERATVLRGRAKAAFTRIKNFIDKDDQTFDKNDIRNKLEKLELTYTEFDKADAALPIESSEMEEFETKYYETKAKLQNILENLSVRTNVYNANSDVFENVSNMQSSNFKLPKINIERFSGNYKDWPSFKDLYASLVHNNMCLSNIQKFNILSEPANIIKHIPITEVAYNEAWEKLLARYDKKKQITLSLIKTFMEQPSFNYTNSSNLRNIADTSDEVIRGLKSIDTKAESRDVWLIYTFCYKKLTLKRAKNGRNSQIILIFPHLKHL</sequence>
<name>A0A8X6IHZ3_9ARAC</name>
<dbReference type="EMBL" id="BMAV01026033">
    <property type="protein sequence ID" value="GFS46730.1"/>
    <property type="molecule type" value="Genomic_DNA"/>
</dbReference>
<dbReference type="PANTHER" id="PTHR22954">
    <property type="entry name" value="RETROVIRAL PROTEASE-RELATED"/>
    <property type="match status" value="1"/>
</dbReference>
<protein>
    <submittedName>
        <fullName evidence="2">Uncharacterized protein</fullName>
    </submittedName>
</protein>
<dbReference type="PANTHER" id="PTHR22954:SF3">
    <property type="entry name" value="PROTEIN CBG08539"/>
    <property type="match status" value="1"/>
</dbReference>
<dbReference type="InterPro" id="IPR005312">
    <property type="entry name" value="DUF1759"/>
</dbReference>
<comment type="caution">
    <text evidence="2">The sequence shown here is derived from an EMBL/GenBank/DDBJ whole genome shotgun (WGS) entry which is preliminary data.</text>
</comment>
<evidence type="ECO:0000256" key="1">
    <source>
        <dbReference type="SAM" id="Coils"/>
    </source>
</evidence>
<feature type="coiled-coil region" evidence="1">
    <location>
        <begin position="33"/>
        <end position="84"/>
    </location>
</feature>
<evidence type="ECO:0000313" key="3">
    <source>
        <dbReference type="Proteomes" id="UP000886998"/>
    </source>
</evidence>
<keyword evidence="3" id="KW-1185">Reference proteome</keyword>
<organism evidence="2 3">
    <name type="scientific">Trichonephila inaurata madagascariensis</name>
    <dbReference type="NCBI Taxonomy" id="2747483"/>
    <lineage>
        <taxon>Eukaryota</taxon>
        <taxon>Metazoa</taxon>
        <taxon>Ecdysozoa</taxon>
        <taxon>Arthropoda</taxon>
        <taxon>Chelicerata</taxon>
        <taxon>Arachnida</taxon>
        <taxon>Araneae</taxon>
        <taxon>Araneomorphae</taxon>
        <taxon>Entelegynae</taxon>
        <taxon>Araneoidea</taxon>
        <taxon>Nephilidae</taxon>
        <taxon>Trichonephila</taxon>
        <taxon>Trichonephila inaurata</taxon>
    </lineage>
</organism>
<keyword evidence="1" id="KW-0175">Coiled coil</keyword>
<dbReference type="Pfam" id="PF03564">
    <property type="entry name" value="DUF1759"/>
    <property type="match status" value="1"/>
</dbReference>
<proteinExistence type="predicted"/>
<evidence type="ECO:0000313" key="2">
    <source>
        <dbReference type="EMBL" id="GFS46730.1"/>
    </source>
</evidence>